<dbReference type="InterPro" id="IPR002110">
    <property type="entry name" value="Ankyrin_rpt"/>
</dbReference>
<feature type="repeat" description="ANK" evidence="3">
    <location>
        <begin position="69"/>
        <end position="101"/>
    </location>
</feature>
<proteinExistence type="predicted"/>
<dbReference type="AlphaFoldDB" id="C3YAG5"/>
<dbReference type="PROSITE" id="PS50088">
    <property type="entry name" value="ANK_REPEAT"/>
    <property type="match status" value="3"/>
</dbReference>
<dbReference type="InParanoid" id="C3YAG5"/>
<gene>
    <name evidence="4" type="ORF">BRAFLDRAFT_72529</name>
</gene>
<organism>
    <name type="scientific">Branchiostoma floridae</name>
    <name type="common">Florida lancelet</name>
    <name type="synonym">Amphioxus</name>
    <dbReference type="NCBI Taxonomy" id="7739"/>
    <lineage>
        <taxon>Eukaryota</taxon>
        <taxon>Metazoa</taxon>
        <taxon>Chordata</taxon>
        <taxon>Cephalochordata</taxon>
        <taxon>Leptocardii</taxon>
        <taxon>Amphioxiformes</taxon>
        <taxon>Branchiostomatidae</taxon>
        <taxon>Branchiostoma</taxon>
    </lineage>
</organism>
<dbReference type="Pfam" id="PF12796">
    <property type="entry name" value="Ank_2"/>
    <property type="match status" value="1"/>
</dbReference>
<accession>C3YAG5</accession>
<evidence type="ECO:0000313" key="4">
    <source>
        <dbReference type="EMBL" id="EEN62713.1"/>
    </source>
</evidence>
<name>C3YAG5_BRAFL</name>
<evidence type="ECO:0000256" key="3">
    <source>
        <dbReference type="PROSITE-ProRule" id="PRU00023"/>
    </source>
</evidence>
<evidence type="ECO:0000256" key="2">
    <source>
        <dbReference type="ARBA" id="ARBA00023043"/>
    </source>
</evidence>
<dbReference type="EMBL" id="GG666494">
    <property type="protein sequence ID" value="EEN62713.1"/>
    <property type="molecule type" value="Genomic_DNA"/>
</dbReference>
<dbReference type="Gene3D" id="1.25.40.20">
    <property type="entry name" value="Ankyrin repeat-containing domain"/>
    <property type="match status" value="2"/>
</dbReference>
<keyword evidence="2 3" id="KW-0040">ANK repeat</keyword>
<dbReference type="InterPro" id="IPR036770">
    <property type="entry name" value="Ankyrin_rpt-contain_sf"/>
</dbReference>
<dbReference type="SUPFAM" id="SSF48403">
    <property type="entry name" value="Ankyrin repeat"/>
    <property type="match status" value="1"/>
</dbReference>
<dbReference type="eggNOG" id="KOG4177">
    <property type="taxonomic scope" value="Eukaryota"/>
</dbReference>
<feature type="repeat" description="ANK" evidence="3">
    <location>
        <begin position="102"/>
        <end position="134"/>
    </location>
</feature>
<dbReference type="Pfam" id="PF00023">
    <property type="entry name" value="Ank"/>
    <property type="match status" value="1"/>
</dbReference>
<evidence type="ECO:0000256" key="1">
    <source>
        <dbReference type="ARBA" id="ARBA00022737"/>
    </source>
</evidence>
<feature type="repeat" description="ANK" evidence="3">
    <location>
        <begin position="36"/>
        <end position="68"/>
    </location>
</feature>
<dbReference type="SMART" id="SM00248">
    <property type="entry name" value="ANK"/>
    <property type="match status" value="4"/>
</dbReference>
<dbReference type="PROSITE" id="PS50297">
    <property type="entry name" value="ANK_REP_REGION"/>
    <property type="match status" value="3"/>
</dbReference>
<dbReference type="PRINTS" id="PR01415">
    <property type="entry name" value="ANKYRIN"/>
</dbReference>
<protein>
    <submittedName>
        <fullName evidence="4">Uncharacterized protein</fullName>
    </submittedName>
</protein>
<keyword evidence="1" id="KW-0677">Repeat</keyword>
<dbReference type="STRING" id="7739.C3YAG5"/>
<sequence>MDLDTFFRAVEEGDVQTVREGLEAGVDVYARRDSWEYQTSLHVASVCGQTEVAELLIKNGANLEARNLVYQVPLHVASRYGQTEVAELLIKNGADLEARNSEYQTSLHVASSYGQTEVSELLIKNGADLEARDEQTSPIQR</sequence>
<dbReference type="PANTHER" id="PTHR24171">
    <property type="entry name" value="ANKYRIN REPEAT DOMAIN-CONTAINING PROTEIN 39-RELATED"/>
    <property type="match status" value="1"/>
</dbReference>
<reference evidence="4" key="1">
    <citation type="journal article" date="2008" name="Nature">
        <title>The amphioxus genome and the evolution of the chordate karyotype.</title>
        <authorList>
            <consortium name="US DOE Joint Genome Institute (JGI-PGF)"/>
            <person name="Putnam N.H."/>
            <person name="Butts T."/>
            <person name="Ferrier D.E.K."/>
            <person name="Furlong R.F."/>
            <person name="Hellsten U."/>
            <person name="Kawashima T."/>
            <person name="Robinson-Rechavi M."/>
            <person name="Shoguchi E."/>
            <person name="Terry A."/>
            <person name="Yu J.-K."/>
            <person name="Benito-Gutierrez E.L."/>
            <person name="Dubchak I."/>
            <person name="Garcia-Fernandez J."/>
            <person name="Gibson-Brown J.J."/>
            <person name="Grigoriev I.V."/>
            <person name="Horton A.C."/>
            <person name="de Jong P.J."/>
            <person name="Jurka J."/>
            <person name="Kapitonov V.V."/>
            <person name="Kohara Y."/>
            <person name="Kuroki Y."/>
            <person name="Lindquist E."/>
            <person name="Lucas S."/>
            <person name="Osoegawa K."/>
            <person name="Pennacchio L.A."/>
            <person name="Salamov A.A."/>
            <person name="Satou Y."/>
            <person name="Sauka-Spengler T."/>
            <person name="Schmutz J."/>
            <person name="Shin-I T."/>
            <person name="Toyoda A."/>
            <person name="Bronner-Fraser M."/>
            <person name="Fujiyama A."/>
            <person name="Holland L.Z."/>
            <person name="Holland P.W.H."/>
            <person name="Satoh N."/>
            <person name="Rokhsar D.S."/>
        </authorList>
    </citation>
    <scope>NUCLEOTIDE SEQUENCE [LARGE SCALE GENOMIC DNA]</scope>
    <source>
        <strain evidence="4">S238N-H82</strain>
        <tissue evidence="4">Testes</tissue>
    </source>
</reference>